<evidence type="ECO:0008006" key="3">
    <source>
        <dbReference type="Google" id="ProtNLM"/>
    </source>
</evidence>
<dbReference type="Proteomes" id="UP001458880">
    <property type="component" value="Unassembled WGS sequence"/>
</dbReference>
<gene>
    <name evidence="1" type="ORF">QE152_g18104</name>
</gene>
<name>A0AAW1L0U5_POPJA</name>
<sequence length="93" mass="11384">MVRKWLLAIDRMDIAHKSIEQIRNTYRMCSDHFAANQKFIPYHNRTGLKYNELLTINLPYQMHQKKYLFFHLKKWTFVLMPHHARKLQLSIVI</sequence>
<dbReference type="AlphaFoldDB" id="A0AAW1L0U5"/>
<organism evidence="1 2">
    <name type="scientific">Popillia japonica</name>
    <name type="common">Japanese beetle</name>
    <dbReference type="NCBI Taxonomy" id="7064"/>
    <lineage>
        <taxon>Eukaryota</taxon>
        <taxon>Metazoa</taxon>
        <taxon>Ecdysozoa</taxon>
        <taxon>Arthropoda</taxon>
        <taxon>Hexapoda</taxon>
        <taxon>Insecta</taxon>
        <taxon>Pterygota</taxon>
        <taxon>Neoptera</taxon>
        <taxon>Endopterygota</taxon>
        <taxon>Coleoptera</taxon>
        <taxon>Polyphaga</taxon>
        <taxon>Scarabaeiformia</taxon>
        <taxon>Scarabaeidae</taxon>
        <taxon>Rutelinae</taxon>
        <taxon>Popillia</taxon>
    </lineage>
</organism>
<accession>A0AAW1L0U5</accession>
<dbReference type="EMBL" id="JASPKY010000171">
    <property type="protein sequence ID" value="KAK9728327.1"/>
    <property type="molecule type" value="Genomic_DNA"/>
</dbReference>
<reference evidence="1 2" key="1">
    <citation type="journal article" date="2024" name="BMC Genomics">
        <title>De novo assembly and annotation of Popillia japonica's genome with initial clues to its potential as an invasive pest.</title>
        <authorList>
            <person name="Cucini C."/>
            <person name="Boschi S."/>
            <person name="Funari R."/>
            <person name="Cardaioli E."/>
            <person name="Iannotti N."/>
            <person name="Marturano G."/>
            <person name="Paoli F."/>
            <person name="Bruttini M."/>
            <person name="Carapelli A."/>
            <person name="Frati F."/>
            <person name="Nardi F."/>
        </authorList>
    </citation>
    <scope>NUCLEOTIDE SEQUENCE [LARGE SCALE GENOMIC DNA]</scope>
    <source>
        <strain evidence="1">DMR45628</strain>
    </source>
</reference>
<protein>
    <recommendedName>
        <fullName evidence="3">THAP-type domain-containing protein</fullName>
    </recommendedName>
</protein>
<evidence type="ECO:0000313" key="1">
    <source>
        <dbReference type="EMBL" id="KAK9728327.1"/>
    </source>
</evidence>
<comment type="caution">
    <text evidence="1">The sequence shown here is derived from an EMBL/GenBank/DDBJ whole genome shotgun (WGS) entry which is preliminary data.</text>
</comment>
<keyword evidence="2" id="KW-1185">Reference proteome</keyword>
<proteinExistence type="predicted"/>
<evidence type="ECO:0000313" key="2">
    <source>
        <dbReference type="Proteomes" id="UP001458880"/>
    </source>
</evidence>